<dbReference type="RefSeq" id="WP_256791832.1">
    <property type="nucleotide sequence ID" value="NZ_JANIID010000065.1"/>
</dbReference>
<keyword evidence="2" id="KW-1185">Reference proteome</keyword>
<dbReference type="EMBL" id="JANIID010000065">
    <property type="protein sequence ID" value="MCQ8775050.1"/>
    <property type="molecule type" value="Genomic_DNA"/>
</dbReference>
<accession>A0A9X2RT74</accession>
<reference evidence="1" key="1">
    <citation type="submission" date="2022-06" db="EMBL/GenBank/DDBJ databases">
        <title>WGS of actinobacteria.</title>
        <authorList>
            <person name="Thawai C."/>
        </authorList>
    </citation>
    <scope>NUCLEOTIDE SEQUENCE</scope>
    <source>
        <strain evidence="1">AA8</strain>
    </source>
</reference>
<proteinExistence type="predicted"/>
<comment type="caution">
    <text evidence="1">The sequence shown here is derived from an EMBL/GenBank/DDBJ whole genome shotgun (WGS) entry which is preliminary data.</text>
</comment>
<dbReference type="AlphaFoldDB" id="A0A9X2RT74"/>
<gene>
    <name evidence="1" type="ORF">NQU55_35645</name>
</gene>
<evidence type="ECO:0000313" key="2">
    <source>
        <dbReference type="Proteomes" id="UP001142374"/>
    </source>
</evidence>
<organism evidence="1 2">
    <name type="scientific">Streptomyces telluris</name>
    <dbReference type="NCBI Taxonomy" id="2720021"/>
    <lineage>
        <taxon>Bacteria</taxon>
        <taxon>Bacillati</taxon>
        <taxon>Actinomycetota</taxon>
        <taxon>Actinomycetes</taxon>
        <taxon>Kitasatosporales</taxon>
        <taxon>Streptomycetaceae</taxon>
        <taxon>Streptomyces</taxon>
    </lineage>
</organism>
<name>A0A9X2RT74_9ACTN</name>
<dbReference type="Proteomes" id="UP001142374">
    <property type="component" value="Unassembled WGS sequence"/>
</dbReference>
<evidence type="ECO:0000313" key="1">
    <source>
        <dbReference type="EMBL" id="MCQ8775050.1"/>
    </source>
</evidence>
<sequence length="71" mass="7403">MTSDQLGAELVELGLMSPAGDGILAALSGRAWREVQGRVHDVAAKIADRAAMLETSLDAEQLCGPVLQAVE</sequence>
<protein>
    <submittedName>
        <fullName evidence="1">Uncharacterized protein</fullName>
    </submittedName>
</protein>